<dbReference type="InterPro" id="IPR057721">
    <property type="entry name" value="BCD1_alpha/beta"/>
</dbReference>
<dbReference type="PANTHER" id="PTHR13483">
    <property type="entry name" value="BOX C_D SNORNA PROTEIN 1-RELATED"/>
    <property type="match status" value="1"/>
</dbReference>
<protein>
    <recommendedName>
        <fullName evidence="2">BCD1 alpha/beta domain-containing protein</fullName>
    </recommendedName>
</protein>
<dbReference type="GO" id="GO:0070761">
    <property type="term" value="C:pre-snoRNP complex"/>
    <property type="evidence" value="ECO:0007669"/>
    <property type="project" value="TreeGrafter"/>
</dbReference>
<feature type="domain" description="BCD1 alpha/beta" evidence="2">
    <location>
        <begin position="96"/>
        <end position="148"/>
    </location>
</feature>
<dbReference type="Pfam" id="PF25790">
    <property type="entry name" value="BCD1"/>
    <property type="match status" value="1"/>
</dbReference>
<dbReference type="GO" id="GO:0048254">
    <property type="term" value="P:snoRNA localization"/>
    <property type="evidence" value="ECO:0007669"/>
    <property type="project" value="TreeGrafter"/>
</dbReference>
<evidence type="ECO:0000313" key="4">
    <source>
        <dbReference type="Proteomes" id="UP000807159"/>
    </source>
</evidence>
<proteinExistence type="predicted"/>
<accession>A0A8T2ZT74</accession>
<dbReference type="AlphaFoldDB" id="A0A8T2ZT74"/>
<name>A0A8T2ZT74_POPDE</name>
<dbReference type="GO" id="GO:0000463">
    <property type="term" value="P:maturation of LSU-rRNA from tricistronic rRNA transcript (SSU-rRNA, 5.8S rRNA, LSU-rRNA)"/>
    <property type="evidence" value="ECO:0007669"/>
    <property type="project" value="TreeGrafter"/>
</dbReference>
<dbReference type="GO" id="GO:0005634">
    <property type="term" value="C:nucleus"/>
    <property type="evidence" value="ECO:0007669"/>
    <property type="project" value="TreeGrafter"/>
</dbReference>
<organism evidence="3 4">
    <name type="scientific">Populus deltoides</name>
    <name type="common">Eastern poplar</name>
    <name type="synonym">Eastern cottonwood</name>
    <dbReference type="NCBI Taxonomy" id="3696"/>
    <lineage>
        <taxon>Eukaryota</taxon>
        <taxon>Viridiplantae</taxon>
        <taxon>Streptophyta</taxon>
        <taxon>Embryophyta</taxon>
        <taxon>Tracheophyta</taxon>
        <taxon>Spermatophyta</taxon>
        <taxon>Magnoliopsida</taxon>
        <taxon>eudicotyledons</taxon>
        <taxon>Gunneridae</taxon>
        <taxon>Pentapetalae</taxon>
        <taxon>rosids</taxon>
        <taxon>fabids</taxon>
        <taxon>Malpighiales</taxon>
        <taxon>Salicaceae</taxon>
        <taxon>Saliceae</taxon>
        <taxon>Populus</taxon>
    </lineage>
</organism>
<dbReference type="InterPro" id="IPR051639">
    <property type="entry name" value="BCD1"/>
</dbReference>
<evidence type="ECO:0000256" key="1">
    <source>
        <dbReference type="ARBA" id="ARBA00022553"/>
    </source>
</evidence>
<evidence type="ECO:0000259" key="2">
    <source>
        <dbReference type="Pfam" id="PF25790"/>
    </source>
</evidence>
<dbReference type="EMBL" id="JACEGQ020000001">
    <property type="protein sequence ID" value="KAH8520510.1"/>
    <property type="molecule type" value="Genomic_DNA"/>
</dbReference>
<gene>
    <name evidence="3" type="ORF">H0E87_001816</name>
</gene>
<comment type="caution">
    <text evidence="3">The sequence shown here is derived from an EMBL/GenBank/DDBJ whole genome shotgun (WGS) entry which is preliminary data.</text>
</comment>
<keyword evidence="1" id="KW-0597">Phosphoprotein</keyword>
<reference evidence="3" key="1">
    <citation type="journal article" date="2021" name="J. Hered.">
        <title>Genome Assembly of Salicaceae Populus deltoides (Eastern Cottonwood) I-69 Based on Nanopore Sequencing and Hi-C Technologies.</title>
        <authorList>
            <person name="Bai S."/>
            <person name="Wu H."/>
            <person name="Zhang J."/>
            <person name="Pan Z."/>
            <person name="Zhao W."/>
            <person name="Li Z."/>
            <person name="Tong C."/>
        </authorList>
    </citation>
    <scope>NUCLEOTIDE SEQUENCE</scope>
    <source>
        <tissue evidence="3">Leaf</tissue>
    </source>
</reference>
<evidence type="ECO:0000313" key="3">
    <source>
        <dbReference type="EMBL" id="KAH8520510.1"/>
    </source>
</evidence>
<dbReference type="Proteomes" id="UP000807159">
    <property type="component" value="Chromosome 1"/>
</dbReference>
<sequence length="285" mass="32665">MYYVKNAKKNHQNTNAQVALYALAASIVSKLTSNALPVLENEARPTLSLYLNSLTISSCPIIICLEEIKRVADSARRTRTKLHPHPPYSRLPPHRQDLKRAAARRRTKLLFLPSGMSKRGKNQTQYDPRKKSISWTIEWRFHSTDVKHLKPGPWNHPLRQFVISLLDSLKFLSGKYPKSNQICHHNASVKALENIFDDSLAVRSSSEWCAFQLQEREGTFENMEFDFDQGLMDAYSDLIAQINPDDFLDLEGVFSKEEEDRNDHFGSMGTFSVGEELEEGRLQNN</sequence>
<dbReference type="PANTHER" id="PTHR13483:SF3">
    <property type="entry name" value="BOX C_D SNORNA PROTEIN 1"/>
    <property type="match status" value="1"/>
</dbReference>
<keyword evidence="4" id="KW-1185">Reference proteome</keyword>
<dbReference type="GO" id="GO:0000492">
    <property type="term" value="P:box C/D snoRNP assembly"/>
    <property type="evidence" value="ECO:0007669"/>
    <property type="project" value="TreeGrafter"/>
</dbReference>